<dbReference type="GeneID" id="13389382"/>
<name>E9BFT6_LEIDO</name>
<feature type="signal peptide" evidence="1">
    <location>
        <begin position="1"/>
        <end position="26"/>
    </location>
</feature>
<proteinExistence type="predicted"/>
<accession>E9BFT6</accession>
<reference evidence="3" key="2">
    <citation type="submission" date="2011-02" db="EMBL/GenBank/DDBJ databases">
        <title>Whole genome sequencing of Leishmania donovani clinical lines reveals dynamic variation related to drug resistance.</title>
        <authorList>
            <person name="Downing T."/>
            <person name="Imamura H."/>
            <person name="Sanders M."/>
            <person name="Decuypere S."/>
            <person name="Hertz-Fowler C."/>
            <person name="Clark T.G."/>
            <person name="Rijal S."/>
            <person name="Sundar S."/>
            <person name="Quail M.A."/>
            <person name="De Doncker S."/>
            <person name="Maes I."/>
            <person name="Vanaerschot M."/>
            <person name="Stark O."/>
            <person name="Schonian G."/>
            <person name="Dujardin J.C."/>
            <person name="Berriman M."/>
        </authorList>
    </citation>
    <scope>NUCLEOTIDE SEQUENCE [LARGE SCALE GENOMIC DNA]</scope>
    <source>
        <strain evidence="3">BPK282A1</strain>
    </source>
</reference>
<protein>
    <recommendedName>
        <fullName evidence="4">Stage-specific S antigen-like protein</fullName>
    </recommendedName>
</protein>
<reference evidence="2 3" key="1">
    <citation type="journal article" date="2011" name="Genome Res.">
        <title>Whole genome sequencing of multiple Leishmania donovani clinical isolates provides insights into population structure and mechanisms of drug resistance.</title>
        <authorList>
            <person name="Downing T."/>
            <person name="Imamura H."/>
            <person name="Decuypere S."/>
            <person name="Clark T.G."/>
            <person name="Coombs G.H."/>
            <person name="Cotton J.A."/>
            <person name="Hilley J.D."/>
            <person name="de Doncker S."/>
            <person name="Maes I."/>
            <person name="Mottram J.C."/>
            <person name="Quail M.A."/>
            <person name="Rijal S."/>
            <person name="Sanders M."/>
            <person name="Schonian G."/>
            <person name="Stark O."/>
            <person name="Sundar S."/>
            <person name="Vanaerschot M."/>
            <person name="Hertz-Fowler C."/>
            <person name="Dujardin J.C."/>
            <person name="Berriman M."/>
        </authorList>
    </citation>
    <scope>NUCLEOTIDE SEQUENCE [LARGE SCALE GENOMIC DNA]</scope>
    <source>
        <strain evidence="2 3">BPK282A1</strain>
    </source>
</reference>
<evidence type="ECO:0000313" key="2">
    <source>
        <dbReference type="EMBL" id="CBZ34112.1"/>
    </source>
</evidence>
<evidence type="ECO:0000256" key="1">
    <source>
        <dbReference type="SAM" id="SignalP"/>
    </source>
</evidence>
<feature type="chain" id="PRO_5003233501" description="Stage-specific S antigen-like protein" evidence="1">
    <location>
        <begin position="27"/>
        <end position="52"/>
    </location>
</feature>
<dbReference type="KEGG" id="ldo:LDBPK_220670"/>
<evidence type="ECO:0000313" key="3">
    <source>
        <dbReference type="Proteomes" id="UP000008980"/>
    </source>
</evidence>
<keyword evidence="1" id="KW-0732">Signal</keyword>
<dbReference type="EMBL" id="FR799609">
    <property type="protein sequence ID" value="CBZ34112.1"/>
    <property type="molecule type" value="Genomic_DNA"/>
</dbReference>
<dbReference type="AlphaFoldDB" id="E9BFT6"/>
<feature type="non-terminal residue" evidence="2">
    <location>
        <position position="52"/>
    </location>
</feature>
<dbReference type="VEuPathDB" id="TriTrypDB:LdBPK_220670.1"/>
<gene>
    <name evidence="2" type="ORF">LDBPK_220670</name>
</gene>
<dbReference type="RefSeq" id="XP_003860817.1">
    <property type="nucleotide sequence ID" value="XM_003860769.1"/>
</dbReference>
<sequence>MKIRSVRPLVVLLVCVAAVLALSASAEPHKAAVDVGPLSVDVGPQAVGPLSV</sequence>
<organism evidence="2 3">
    <name type="scientific">Leishmania donovani</name>
    <dbReference type="NCBI Taxonomy" id="5661"/>
    <lineage>
        <taxon>Eukaryota</taxon>
        <taxon>Discoba</taxon>
        <taxon>Euglenozoa</taxon>
        <taxon>Kinetoplastea</taxon>
        <taxon>Metakinetoplastina</taxon>
        <taxon>Trypanosomatida</taxon>
        <taxon>Trypanosomatidae</taxon>
        <taxon>Leishmaniinae</taxon>
        <taxon>Leishmania</taxon>
    </lineage>
</organism>
<evidence type="ECO:0008006" key="4">
    <source>
        <dbReference type="Google" id="ProtNLM"/>
    </source>
</evidence>
<dbReference type="Proteomes" id="UP000008980">
    <property type="component" value="Chromosome 22"/>
</dbReference>